<sequence length="422" mass="48178">MIIKAEMGGHCVHRIYVDEGSSLEILYEQCFSKFRPEIKNQLTPANTPLIGFSGEIIWPLGQISLLVKIANEKHSTSTWMNFMVVRSPSPYNGIIGRPGVRKILAIPSTAHEMIKFPMANEIVTLRSSRIIPLECSMVSEPGVPMSVINQVTEEKIQVAIHPEYPKQTIAIGFTLTEERKELCGLLRRHLDVFAWKPADMTGVPWHIAEHRLNVHERFLPIRQKKKGKCLREIKQSAKNWRMCVDFKDLNKVCPKDGYPLLEIDWKDEGRHLPMVQGGCEWTESVPGQSGGVAKEAISAVLMTERDGKQVHIYFVSHALQGPKINYTPMEKLILALIRTRRARHSVPAKDVSKRTNSGGLHRGAFRGRHTRYINGGQGRTPRSMDMIHEWIIMHRRFPSRLNNHESRRDGVHLRSKVQIQCY</sequence>
<dbReference type="PANTHER" id="PTHR33240">
    <property type="entry name" value="OS08G0508500 PROTEIN"/>
    <property type="match status" value="1"/>
</dbReference>
<keyword evidence="1" id="KW-0695">RNA-directed DNA polymerase</keyword>
<name>A0A6L2NZ83_TANCI</name>
<dbReference type="SUPFAM" id="SSF56672">
    <property type="entry name" value="DNA/RNA polymerases"/>
    <property type="match status" value="1"/>
</dbReference>
<gene>
    <name evidence="1" type="ORF">Tci_061882</name>
</gene>
<keyword evidence="1" id="KW-0548">Nucleotidyltransferase</keyword>
<comment type="caution">
    <text evidence="1">The sequence shown here is derived from an EMBL/GenBank/DDBJ whole genome shotgun (WGS) entry which is preliminary data.</text>
</comment>
<proteinExistence type="predicted"/>
<organism evidence="1">
    <name type="scientific">Tanacetum cinerariifolium</name>
    <name type="common">Dalmatian daisy</name>
    <name type="synonym">Chrysanthemum cinerariifolium</name>
    <dbReference type="NCBI Taxonomy" id="118510"/>
    <lineage>
        <taxon>Eukaryota</taxon>
        <taxon>Viridiplantae</taxon>
        <taxon>Streptophyta</taxon>
        <taxon>Embryophyta</taxon>
        <taxon>Tracheophyta</taxon>
        <taxon>Spermatophyta</taxon>
        <taxon>Magnoliopsida</taxon>
        <taxon>eudicotyledons</taxon>
        <taxon>Gunneridae</taxon>
        <taxon>Pentapetalae</taxon>
        <taxon>asterids</taxon>
        <taxon>campanulids</taxon>
        <taxon>Asterales</taxon>
        <taxon>Asteraceae</taxon>
        <taxon>Asteroideae</taxon>
        <taxon>Anthemideae</taxon>
        <taxon>Anthemidinae</taxon>
        <taxon>Tanacetum</taxon>
    </lineage>
</organism>
<dbReference type="AlphaFoldDB" id="A0A6L2NZ83"/>
<dbReference type="InterPro" id="IPR043502">
    <property type="entry name" value="DNA/RNA_pol_sf"/>
</dbReference>
<protein>
    <submittedName>
        <fullName evidence="1">Reverse transcriptase domain-containing protein</fullName>
    </submittedName>
</protein>
<dbReference type="PANTHER" id="PTHR33240:SF15">
    <property type="entry name" value="GAG-PRO-LIKE PROTEIN"/>
    <property type="match status" value="1"/>
</dbReference>
<reference evidence="1" key="1">
    <citation type="journal article" date="2019" name="Sci. Rep.">
        <title>Draft genome of Tanacetum cinerariifolium, the natural source of mosquito coil.</title>
        <authorList>
            <person name="Yamashiro T."/>
            <person name="Shiraishi A."/>
            <person name="Satake H."/>
            <person name="Nakayama K."/>
        </authorList>
    </citation>
    <scope>NUCLEOTIDE SEQUENCE</scope>
</reference>
<dbReference type="GO" id="GO:0003964">
    <property type="term" value="F:RNA-directed DNA polymerase activity"/>
    <property type="evidence" value="ECO:0007669"/>
    <property type="project" value="UniProtKB-KW"/>
</dbReference>
<dbReference type="EMBL" id="BKCJ010010063">
    <property type="protein sequence ID" value="GEU89904.1"/>
    <property type="molecule type" value="Genomic_DNA"/>
</dbReference>
<accession>A0A6L2NZ83</accession>
<dbReference type="Gene3D" id="3.10.10.10">
    <property type="entry name" value="HIV Type 1 Reverse Transcriptase, subunit A, domain 1"/>
    <property type="match status" value="1"/>
</dbReference>
<evidence type="ECO:0000313" key="1">
    <source>
        <dbReference type="EMBL" id="GEU89904.1"/>
    </source>
</evidence>
<keyword evidence="1" id="KW-0808">Transferase</keyword>